<dbReference type="EMBL" id="JAEFCI010012491">
    <property type="protein sequence ID" value="KAG5455966.1"/>
    <property type="molecule type" value="Genomic_DNA"/>
</dbReference>
<reference evidence="2 3" key="1">
    <citation type="journal article" name="Sci. Rep.">
        <title>Genome-scale phylogenetic analyses confirm Olpidium as the closest living zoosporic fungus to the non-flagellated, terrestrial fungi.</title>
        <authorList>
            <person name="Chang Y."/>
            <person name="Rochon D."/>
            <person name="Sekimoto S."/>
            <person name="Wang Y."/>
            <person name="Chovatia M."/>
            <person name="Sandor L."/>
            <person name="Salamov A."/>
            <person name="Grigoriev I.V."/>
            <person name="Stajich J.E."/>
            <person name="Spatafora J.W."/>
        </authorList>
    </citation>
    <scope>NUCLEOTIDE SEQUENCE [LARGE SCALE GENOMIC DNA]</scope>
    <source>
        <strain evidence="2">S191</strain>
    </source>
</reference>
<comment type="caution">
    <text evidence="2">The sequence shown here is derived from an EMBL/GenBank/DDBJ whole genome shotgun (WGS) entry which is preliminary data.</text>
</comment>
<accession>A0A8H7ZM78</accession>
<evidence type="ECO:0000256" key="1">
    <source>
        <dbReference type="SAM" id="MobiDB-lite"/>
    </source>
</evidence>
<feature type="region of interest" description="Disordered" evidence="1">
    <location>
        <begin position="1"/>
        <end position="24"/>
    </location>
</feature>
<feature type="compositionally biased region" description="Pro residues" evidence="1">
    <location>
        <begin position="186"/>
        <end position="197"/>
    </location>
</feature>
<name>A0A8H7ZM78_9FUNG</name>
<evidence type="ECO:0000313" key="2">
    <source>
        <dbReference type="EMBL" id="KAG5455966.1"/>
    </source>
</evidence>
<keyword evidence="3" id="KW-1185">Reference proteome</keyword>
<feature type="region of interest" description="Disordered" evidence="1">
    <location>
        <begin position="182"/>
        <end position="212"/>
    </location>
</feature>
<organism evidence="2 3">
    <name type="scientific">Olpidium bornovanus</name>
    <dbReference type="NCBI Taxonomy" id="278681"/>
    <lineage>
        <taxon>Eukaryota</taxon>
        <taxon>Fungi</taxon>
        <taxon>Fungi incertae sedis</taxon>
        <taxon>Olpidiomycota</taxon>
        <taxon>Olpidiomycotina</taxon>
        <taxon>Olpidiomycetes</taxon>
        <taxon>Olpidiales</taxon>
        <taxon>Olpidiaceae</taxon>
        <taxon>Olpidium</taxon>
    </lineage>
</organism>
<proteinExistence type="predicted"/>
<gene>
    <name evidence="2" type="ORF">BJ554DRAFT_4424</name>
</gene>
<dbReference type="Proteomes" id="UP000673691">
    <property type="component" value="Unassembled WGS sequence"/>
</dbReference>
<sequence>MSRDRAFAFSCSSPSGHNDPPFPLRLDETPQTHRGPPLRRLAARATAVCGVATQHADRRRLVPGGSCGFYLAKSSRRLPRYTWARTNSKVIKARPTYNRAFGVTPRSSPVCEHCGYSRGALKFCIEFFRRGLDQTWLPRGRVGTRKRTVRHQIVLQASACFPSGARTMSVHRQHARSLVFTELKPANPPPQPPPPLLTPTARTPPRAAEVPR</sequence>
<dbReference type="AlphaFoldDB" id="A0A8H7ZM78"/>
<protein>
    <submittedName>
        <fullName evidence="2">Uncharacterized protein</fullName>
    </submittedName>
</protein>
<feature type="compositionally biased region" description="Low complexity" evidence="1">
    <location>
        <begin position="198"/>
        <end position="212"/>
    </location>
</feature>
<evidence type="ECO:0000313" key="3">
    <source>
        <dbReference type="Proteomes" id="UP000673691"/>
    </source>
</evidence>